<dbReference type="SUPFAM" id="SSF46894">
    <property type="entry name" value="C-terminal effector domain of the bipartite response regulators"/>
    <property type="match status" value="1"/>
</dbReference>
<sequence length="272" mass="29190">MGATMATPGSERIRRSLDRIRSATGADLAFGGEVTGDRGLRLVHFFGHTVGALPGVTLHYDAGLGGRAVALRRPLALNDYVTSDAISHHYDEVITAERLHGIAAAPVVIDRETTVVLYAAFRTDTGIADRLLSLLTDEARDLEHALITTEDEIDDAAEAARALLSRVRLVHGELRTLSAGVHDRRLQRELRAIADSLTATEESGNRAVVGLTDRETDVLALAATGLTNQEIGDRLGLTLLTVKAYMKAIMAKLNARTRFAAVVEAQKAGLLP</sequence>
<evidence type="ECO:0000256" key="3">
    <source>
        <dbReference type="ARBA" id="ARBA00023163"/>
    </source>
</evidence>
<dbReference type="Gene3D" id="3.30.450.40">
    <property type="match status" value="1"/>
</dbReference>
<dbReference type="InterPro" id="IPR029016">
    <property type="entry name" value="GAF-like_dom_sf"/>
</dbReference>
<evidence type="ECO:0000313" key="7">
    <source>
        <dbReference type="Proteomes" id="UP000216867"/>
    </source>
</evidence>
<dbReference type="PROSITE" id="PS50043">
    <property type="entry name" value="HTH_LUXR_2"/>
    <property type="match status" value="1"/>
</dbReference>
<keyword evidence="1" id="KW-0805">Transcription regulation</keyword>
<dbReference type="InterPro" id="IPR016032">
    <property type="entry name" value="Sig_transdc_resp-reg_C-effctor"/>
</dbReference>
<evidence type="ECO:0000256" key="4">
    <source>
        <dbReference type="SAM" id="Coils"/>
    </source>
</evidence>
<dbReference type="PRINTS" id="PR00038">
    <property type="entry name" value="HTHLUXR"/>
</dbReference>
<reference evidence="6 7" key="1">
    <citation type="submission" date="2017-04" db="EMBL/GenBank/DDBJ databases">
        <title>Kefir bacterial isolates.</title>
        <authorList>
            <person name="Kim Y."/>
            <person name="Blasche S."/>
            <person name="Patil K.R."/>
        </authorList>
    </citation>
    <scope>NUCLEOTIDE SEQUENCE [LARGE SCALE GENOMIC DNA]</scope>
    <source>
        <strain evidence="6 7">OG2</strain>
    </source>
</reference>
<dbReference type="Proteomes" id="UP000216867">
    <property type="component" value="Unassembled WGS sequence"/>
</dbReference>
<dbReference type="SUPFAM" id="SSF55781">
    <property type="entry name" value="GAF domain-like"/>
    <property type="match status" value="1"/>
</dbReference>
<accession>A0A269ZI46</accession>
<evidence type="ECO:0000256" key="2">
    <source>
        <dbReference type="ARBA" id="ARBA00023125"/>
    </source>
</evidence>
<feature type="domain" description="HTH luxR-type" evidence="5">
    <location>
        <begin position="204"/>
        <end position="269"/>
    </location>
</feature>
<comment type="caution">
    <text evidence="6">The sequence shown here is derived from an EMBL/GenBank/DDBJ whole genome shotgun (WGS) entry which is preliminary data.</text>
</comment>
<dbReference type="PANTHER" id="PTHR44688:SF16">
    <property type="entry name" value="DNA-BINDING TRANSCRIPTIONAL ACTIVATOR DEVR_DOSR"/>
    <property type="match status" value="1"/>
</dbReference>
<organism evidence="6 7">
    <name type="scientific">Brevibacterium casei</name>
    <dbReference type="NCBI Taxonomy" id="33889"/>
    <lineage>
        <taxon>Bacteria</taxon>
        <taxon>Bacillati</taxon>
        <taxon>Actinomycetota</taxon>
        <taxon>Actinomycetes</taxon>
        <taxon>Micrococcales</taxon>
        <taxon>Brevibacteriaceae</taxon>
        <taxon>Brevibacterium</taxon>
    </lineage>
</organism>
<protein>
    <recommendedName>
        <fullName evidence="5">HTH luxR-type domain-containing protein</fullName>
    </recommendedName>
</protein>
<dbReference type="InterPro" id="IPR036388">
    <property type="entry name" value="WH-like_DNA-bd_sf"/>
</dbReference>
<dbReference type="AlphaFoldDB" id="A0A269ZI46"/>
<dbReference type="SMART" id="SM00421">
    <property type="entry name" value="HTH_LUXR"/>
    <property type="match status" value="1"/>
</dbReference>
<dbReference type="Gene3D" id="1.10.10.10">
    <property type="entry name" value="Winged helix-like DNA-binding domain superfamily/Winged helix DNA-binding domain"/>
    <property type="match status" value="1"/>
</dbReference>
<keyword evidence="3" id="KW-0804">Transcription</keyword>
<name>A0A269ZI46_9MICO</name>
<dbReference type="Pfam" id="PF00196">
    <property type="entry name" value="GerE"/>
    <property type="match status" value="1"/>
</dbReference>
<dbReference type="InterPro" id="IPR000792">
    <property type="entry name" value="Tscrpt_reg_LuxR_C"/>
</dbReference>
<dbReference type="GO" id="GO:0003677">
    <property type="term" value="F:DNA binding"/>
    <property type="evidence" value="ECO:0007669"/>
    <property type="project" value="UniProtKB-KW"/>
</dbReference>
<keyword evidence="4" id="KW-0175">Coiled coil</keyword>
<dbReference type="EMBL" id="NCWY01000001">
    <property type="protein sequence ID" value="PAK97251.1"/>
    <property type="molecule type" value="Genomic_DNA"/>
</dbReference>
<proteinExistence type="predicted"/>
<evidence type="ECO:0000313" key="6">
    <source>
        <dbReference type="EMBL" id="PAK97251.1"/>
    </source>
</evidence>
<feature type="coiled-coil region" evidence="4">
    <location>
        <begin position="132"/>
        <end position="159"/>
    </location>
</feature>
<dbReference type="PANTHER" id="PTHR44688">
    <property type="entry name" value="DNA-BINDING TRANSCRIPTIONAL ACTIVATOR DEVR_DOSR"/>
    <property type="match status" value="1"/>
</dbReference>
<dbReference type="GO" id="GO:0006355">
    <property type="term" value="P:regulation of DNA-templated transcription"/>
    <property type="evidence" value="ECO:0007669"/>
    <property type="project" value="InterPro"/>
</dbReference>
<evidence type="ECO:0000256" key="1">
    <source>
        <dbReference type="ARBA" id="ARBA00023015"/>
    </source>
</evidence>
<dbReference type="PROSITE" id="PS00622">
    <property type="entry name" value="HTH_LUXR_1"/>
    <property type="match status" value="1"/>
</dbReference>
<dbReference type="CDD" id="cd06170">
    <property type="entry name" value="LuxR_C_like"/>
    <property type="match status" value="1"/>
</dbReference>
<evidence type="ECO:0000259" key="5">
    <source>
        <dbReference type="PROSITE" id="PS50043"/>
    </source>
</evidence>
<keyword evidence="2" id="KW-0238">DNA-binding</keyword>
<gene>
    <name evidence="6" type="ORF">B8X04_01330</name>
</gene>